<keyword evidence="1" id="KW-0472">Membrane</keyword>
<evidence type="ECO:0000313" key="2">
    <source>
        <dbReference type="EMBL" id="MFB5192867.1"/>
    </source>
</evidence>
<sequence length="136" mass="15476">MWALLLVAVFAVYGTLVLVGQFWAWLVLHRDRGKVVYFILLTQNAERDIEMALRRVQHKCSTLSYPTRVCVIDAGSTDLTIPIVERMSRRGMPLELFSAPTMEQALEAARQYGEATGSVRCIYQLRQGEELTTIVR</sequence>
<evidence type="ECO:0000313" key="3">
    <source>
        <dbReference type="Proteomes" id="UP001579974"/>
    </source>
</evidence>
<reference evidence="2 3" key="1">
    <citation type="journal article" date="2024" name="Int. J. Mol. Sci.">
        <title>Exploration of Alicyclobacillus spp. Genome in Search of Antibiotic Resistance.</title>
        <authorList>
            <person name="Bucka-Kolendo J."/>
            <person name="Kiousi D.E."/>
            <person name="Dekowska A."/>
            <person name="Mikolajczuk-Szczyrba A."/>
            <person name="Karadedos D.M."/>
            <person name="Michael P."/>
            <person name="Galanis A."/>
            <person name="Sokolowska B."/>
        </authorList>
    </citation>
    <scope>NUCLEOTIDE SEQUENCE [LARGE SCALE GENOMIC DNA]</scope>
    <source>
        <strain evidence="2 3">KKP 3000</strain>
    </source>
</reference>
<dbReference type="EMBL" id="JBDXSU010000030">
    <property type="protein sequence ID" value="MFB5192867.1"/>
    <property type="molecule type" value="Genomic_DNA"/>
</dbReference>
<dbReference type="Proteomes" id="UP001579974">
    <property type="component" value="Unassembled WGS sequence"/>
</dbReference>
<keyword evidence="1" id="KW-0812">Transmembrane</keyword>
<gene>
    <name evidence="2" type="ORF">KKP3000_002457</name>
</gene>
<name>A0ABV5AKU9_9BACL</name>
<keyword evidence="3" id="KW-1185">Reference proteome</keyword>
<accession>A0ABV5AKU9</accession>
<comment type="caution">
    <text evidence="2">The sequence shown here is derived from an EMBL/GenBank/DDBJ whole genome shotgun (WGS) entry which is preliminary data.</text>
</comment>
<evidence type="ECO:0008006" key="4">
    <source>
        <dbReference type="Google" id="ProtNLM"/>
    </source>
</evidence>
<dbReference type="RefSeq" id="WP_275475159.1">
    <property type="nucleotide sequence ID" value="NZ_CP162940.1"/>
</dbReference>
<organism evidence="2 3">
    <name type="scientific">Alicyclobacillus fastidiosus</name>
    <dbReference type="NCBI Taxonomy" id="392011"/>
    <lineage>
        <taxon>Bacteria</taxon>
        <taxon>Bacillati</taxon>
        <taxon>Bacillota</taxon>
        <taxon>Bacilli</taxon>
        <taxon>Bacillales</taxon>
        <taxon>Alicyclobacillaceae</taxon>
        <taxon>Alicyclobacillus</taxon>
    </lineage>
</organism>
<protein>
    <recommendedName>
        <fullName evidence="4">Glycosyltransferase 2-like domain-containing protein</fullName>
    </recommendedName>
</protein>
<feature type="transmembrane region" description="Helical" evidence="1">
    <location>
        <begin position="6"/>
        <end position="28"/>
    </location>
</feature>
<evidence type="ECO:0000256" key="1">
    <source>
        <dbReference type="SAM" id="Phobius"/>
    </source>
</evidence>
<proteinExistence type="predicted"/>
<keyword evidence="1" id="KW-1133">Transmembrane helix</keyword>